<dbReference type="GO" id="GO:0006072">
    <property type="term" value="P:glycerol-3-phosphate metabolic process"/>
    <property type="evidence" value="ECO:0007669"/>
    <property type="project" value="InterPro"/>
</dbReference>
<dbReference type="Pfam" id="PF01266">
    <property type="entry name" value="DAO"/>
    <property type="match status" value="1"/>
</dbReference>
<comment type="catalytic activity">
    <reaction evidence="15">
        <text>a quinone + sn-glycerol 3-phosphate = dihydroxyacetone phosphate + a quinol</text>
        <dbReference type="Rhea" id="RHEA:18977"/>
        <dbReference type="ChEBI" id="CHEBI:24646"/>
        <dbReference type="ChEBI" id="CHEBI:57597"/>
        <dbReference type="ChEBI" id="CHEBI:57642"/>
        <dbReference type="ChEBI" id="CHEBI:132124"/>
        <dbReference type="EC" id="1.1.5.3"/>
    </reaction>
</comment>
<comment type="subunit">
    <text evidence="7">Composed of a catalytic GlpA/B dimer and of membrane bound GlpC.</text>
</comment>
<dbReference type="InterPro" id="IPR017752">
    <property type="entry name" value="G3P_DH_GlpA_su"/>
</dbReference>
<dbReference type="InterPro" id="IPR000447">
    <property type="entry name" value="G3P_DH_FAD-dep"/>
</dbReference>
<evidence type="ECO:0000256" key="14">
    <source>
        <dbReference type="ARBA" id="ARBA00023136"/>
    </source>
</evidence>
<dbReference type="InterPro" id="IPR036188">
    <property type="entry name" value="FAD/NAD-bd_sf"/>
</dbReference>
<dbReference type="GO" id="GO:0010181">
    <property type="term" value="F:FMN binding"/>
    <property type="evidence" value="ECO:0007669"/>
    <property type="project" value="InterPro"/>
</dbReference>
<evidence type="ECO:0000313" key="19">
    <source>
        <dbReference type="Proteomes" id="UP000682111"/>
    </source>
</evidence>
<keyword evidence="13" id="KW-0560">Oxidoreductase</keyword>
<evidence type="ECO:0000256" key="6">
    <source>
        <dbReference type="ARBA" id="ARBA00007330"/>
    </source>
</evidence>
<dbReference type="GO" id="GO:0004368">
    <property type="term" value="F:glycerol-3-phosphate dehydrogenase (quinone) activity"/>
    <property type="evidence" value="ECO:0007669"/>
    <property type="project" value="UniProtKB-EC"/>
</dbReference>
<evidence type="ECO:0000259" key="17">
    <source>
        <dbReference type="Pfam" id="PF04324"/>
    </source>
</evidence>
<comment type="caution">
    <text evidence="18">The sequence shown here is derived from an EMBL/GenBank/DDBJ whole genome shotgun (WGS) entry which is preliminary data.</text>
</comment>
<evidence type="ECO:0000256" key="15">
    <source>
        <dbReference type="ARBA" id="ARBA00049055"/>
    </source>
</evidence>
<evidence type="ECO:0000256" key="13">
    <source>
        <dbReference type="ARBA" id="ARBA00023002"/>
    </source>
</evidence>
<dbReference type="Gene3D" id="3.50.50.60">
    <property type="entry name" value="FAD/NAD(P)-binding domain"/>
    <property type="match status" value="2"/>
</dbReference>
<evidence type="ECO:0000313" key="18">
    <source>
        <dbReference type="EMBL" id="GIN62802.1"/>
    </source>
</evidence>
<comment type="cofactor">
    <cofactor evidence="2">
        <name>FAD</name>
        <dbReference type="ChEBI" id="CHEBI:57692"/>
    </cofactor>
</comment>
<evidence type="ECO:0000256" key="9">
    <source>
        <dbReference type="ARBA" id="ARBA00017956"/>
    </source>
</evidence>
<accession>A0A919WJF8</accession>
<dbReference type="InterPro" id="IPR041854">
    <property type="entry name" value="BFD-like_2Fe2S-bd_dom_sf"/>
</dbReference>
<dbReference type="GO" id="GO:0046174">
    <property type="term" value="P:polyol catabolic process"/>
    <property type="evidence" value="ECO:0007669"/>
    <property type="project" value="InterPro"/>
</dbReference>
<dbReference type="SUPFAM" id="SSF51905">
    <property type="entry name" value="FAD/NAD(P)-binding domain"/>
    <property type="match status" value="1"/>
</dbReference>
<keyword evidence="19" id="KW-1185">Reference proteome</keyword>
<comment type="cofactor">
    <cofactor evidence="1">
        <name>FMN</name>
        <dbReference type="ChEBI" id="CHEBI:58210"/>
    </cofactor>
</comment>
<organism evidence="18 19">
    <name type="scientific">Robertmurraya siralis</name>
    <dbReference type="NCBI Taxonomy" id="77777"/>
    <lineage>
        <taxon>Bacteria</taxon>
        <taxon>Bacillati</taxon>
        <taxon>Bacillota</taxon>
        <taxon>Bacilli</taxon>
        <taxon>Bacillales</taxon>
        <taxon>Bacillaceae</taxon>
        <taxon>Robertmurraya</taxon>
    </lineage>
</organism>
<comment type="similarity">
    <text evidence="6">Belongs to the FAD-dependent glycerol-3-phosphate dehydrogenase family.</text>
</comment>
<evidence type="ECO:0000256" key="5">
    <source>
        <dbReference type="ARBA" id="ARBA00005157"/>
    </source>
</evidence>
<comment type="pathway">
    <text evidence="5">Polyol metabolism; glycerol degradation via glycerol kinase pathway; glycerone phosphate from sn-glycerol 3-phosphate (anaerobic route): step 1/1.</text>
</comment>
<evidence type="ECO:0000256" key="12">
    <source>
        <dbReference type="ARBA" id="ARBA00022827"/>
    </source>
</evidence>
<dbReference type="InterPro" id="IPR007419">
    <property type="entry name" value="BFD-like_2Fe2S-bd_dom"/>
</dbReference>
<dbReference type="PRINTS" id="PR01001">
    <property type="entry name" value="FADG3PDH"/>
</dbReference>
<keyword evidence="11" id="KW-0285">Flavoprotein</keyword>
<keyword evidence="14" id="KW-0472">Membrane</keyword>
<dbReference type="PANTHER" id="PTHR11985">
    <property type="entry name" value="GLYCEROL-3-PHOSPHATE DEHYDROGENASE"/>
    <property type="match status" value="1"/>
</dbReference>
<dbReference type="GO" id="GO:0009331">
    <property type="term" value="C:glycerol-3-phosphate dehydrogenase (FAD) complex"/>
    <property type="evidence" value="ECO:0007669"/>
    <property type="project" value="InterPro"/>
</dbReference>
<evidence type="ECO:0000256" key="7">
    <source>
        <dbReference type="ARBA" id="ARBA00011331"/>
    </source>
</evidence>
<protein>
    <recommendedName>
        <fullName evidence="9">Aerobic glycerol-3-phosphate dehydrogenase</fullName>
        <ecNumber evidence="8">1.1.5.3</ecNumber>
    </recommendedName>
</protein>
<evidence type="ECO:0000256" key="4">
    <source>
        <dbReference type="ARBA" id="ARBA00004977"/>
    </source>
</evidence>
<evidence type="ECO:0000256" key="3">
    <source>
        <dbReference type="ARBA" id="ARBA00004202"/>
    </source>
</evidence>
<reference evidence="18" key="1">
    <citation type="submission" date="2021-03" db="EMBL/GenBank/DDBJ databases">
        <title>Antimicrobial resistance genes in bacteria isolated from Japanese honey, and their potential for conferring macrolide and lincosamide resistance in the American foulbrood pathogen Paenibacillus larvae.</title>
        <authorList>
            <person name="Okamoto M."/>
            <person name="Kumagai M."/>
            <person name="Kanamori H."/>
            <person name="Takamatsu D."/>
        </authorList>
    </citation>
    <scope>NUCLEOTIDE SEQUENCE</scope>
    <source>
        <strain evidence="18">J27TS8</strain>
    </source>
</reference>
<dbReference type="GO" id="GO:0005886">
    <property type="term" value="C:plasma membrane"/>
    <property type="evidence" value="ECO:0007669"/>
    <property type="project" value="UniProtKB-SubCell"/>
</dbReference>
<keyword evidence="12" id="KW-0274">FAD</keyword>
<dbReference type="PANTHER" id="PTHR11985:SF15">
    <property type="entry name" value="GLYCEROL-3-PHOSPHATE DEHYDROGENASE, MITOCHONDRIAL"/>
    <property type="match status" value="1"/>
</dbReference>
<dbReference type="EMBL" id="BORC01000004">
    <property type="protein sequence ID" value="GIN62802.1"/>
    <property type="molecule type" value="Genomic_DNA"/>
</dbReference>
<gene>
    <name evidence="18" type="primary">glpA</name>
    <name evidence="18" type="ORF">J27TS8_27950</name>
</gene>
<comment type="subcellular location">
    <subcellularLocation>
        <location evidence="3">Cell membrane</location>
        <topology evidence="3">Peripheral membrane protein</topology>
    </subcellularLocation>
</comment>
<evidence type="ECO:0000256" key="1">
    <source>
        <dbReference type="ARBA" id="ARBA00001917"/>
    </source>
</evidence>
<dbReference type="NCBIfam" id="NF008313">
    <property type="entry name" value="PRK11101.1"/>
    <property type="match status" value="1"/>
</dbReference>
<keyword evidence="10" id="KW-1003">Cell membrane</keyword>
<dbReference type="EC" id="1.1.5.3" evidence="8"/>
<dbReference type="Gene3D" id="3.30.9.10">
    <property type="entry name" value="D-Amino Acid Oxidase, subunit A, domain 2"/>
    <property type="match status" value="1"/>
</dbReference>
<comment type="pathway">
    <text evidence="4">Polyol metabolism; glycerol degradation via glycerol kinase pathway; glycerone phosphate from sn-glycerol 3-phosphate (aerobic route): step 1/1.</text>
</comment>
<dbReference type="NCBIfam" id="TIGR03377">
    <property type="entry name" value="glycerol3P_GlpA"/>
    <property type="match status" value="1"/>
</dbReference>
<evidence type="ECO:0000259" key="16">
    <source>
        <dbReference type="Pfam" id="PF01266"/>
    </source>
</evidence>
<name>A0A919WJF8_9BACI</name>
<proteinExistence type="inferred from homology"/>
<dbReference type="Proteomes" id="UP000682111">
    <property type="component" value="Unassembled WGS sequence"/>
</dbReference>
<evidence type="ECO:0000256" key="11">
    <source>
        <dbReference type="ARBA" id="ARBA00022630"/>
    </source>
</evidence>
<dbReference type="CDD" id="cd19946">
    <property type="entry name" value="GlpA-like_Fer2_BFD-like"/>
    <property type="match status" value="1"/>
</dbReference>
<feature type="domain" description="FAD dependent oxidoreductase" evidence="16">
    <location>
        <begin position="9"/>
        <end position="355"/>
    </location>
</feature>
<dbReference type="SUPFAM" id="SSF54373">
    <property type="entry name" value="FAD-linked reductases, C-terminal domain"/>
    <property type="match status" value="1"/>
</dbReference>
<sequence length="540" mass="59379">MRRKIETQVIVIGGGVTGAGVLRDLAVRGIKAILVEQRDLGHGTSSRNHGLLHSGGRYAVRDEEAAIESYRENIILKKTVPGSIEQTGGLFVKVPEDDDDYVQKWVSACEKVGIPVKNIPLEQAFKDEPYLSKKIQAVYSVPDGSVDCFTLVVDVVADAVTRGARALTYHEVIEIIRETNGVSGVLVRNRYTGEEIEVRGDIVINAAGPWGANLAEMAGISLHLINNKGMLAVLNHRFNRQVINRLRIPGDADICVPAHNVTIFGTTGVNVDDPNDFSLDRQELEMMLEEGAALIPDLLNMRLIRAFSGSRPLYQESTVADTSGRSVTRGIALLDHKQRDGVDGFITITGGKLTTFRYMAEKTVDIVCEKLNIAARCTTDEEIVPHREAQSFFKEVDMAPAAKHKLFHWAGTKAEKIEQSLKQRPIDRTVICECEQVTWAEIESTLTEDSPFNLGDIRRRTRLGMGPCQGTFCSYRAAAVAVEKDAATSEQAAWALNDALNERKKGMTVVATGETAKQAQLMEAIYNVSLRLKEGANQHV</sequence>
<dbReference type="Pfam" id="PF04324">
    <property type="entry name" value="Fer2_BFD"/>
    <property type="match status" value="1"/>
</dbReference>
<dbReference type="GO" id="GO:0050660">
    <property type="term" value="F:flavin adenine dinucleotide binding"/>
    <property type="evidence" value="ECO:0007669"/>
    <property type="project" value="InterPro"/>
</dbReference>
<dbReference type="AlphaFoldDB" id="A0A919WJF8"/>
<dbReference type="Gene3D" id="1.10.10.1100">
    <property type="entry name" value="BFD-like [2Fe-2S]-binding domain"/>
    <property type="match status" value="1"/>
</dbReference>
<dbReference type="InterPro" id="IPR006076">
    <property type="entry name" value="FAD-dep_OxRdtase"/>
</dbReference>
<evidence type="ECO:0000256" key="10">
    <source>
        <dbReference type="ARBA" id="ARBA00022475"/>
    </source>
</evidence>
<feature type="domain" description="BFD-like [2Fe-2S]-binding" evidence="17">
    <location>
        <begin position="430"/>
        <end position="478"/>
    </location>
</feature>
<dbReference type="RefSeq" id="WP_212933947.1">
    <property type="nucleotide sequence ID" value="NZ_BORC01000004.1"/>
</dbReference>
<evidence type="ECO:0000256" key="8">
    <source>
        <dbReference type="ARBA" id="ARBA00013029"/>
    </source>
</evidence>
<evidence type="ECO:0000256" key="2">
    <source>
        <dbReference type="ARBA" id="ARBA00001974"/>
    </source>
</evidence>